<dbReference type="InterPro" id="IPR006094">
    <property type="entry name" value="Oxid_FAD_bind_N"/>
</dbReference>
<dbReference type="AlphaFoldDB" id="A0A0U2IGN5"/>
<name>A0A0U2IGN5_LOTJA</name>
<sequence length="525" mass="59422">MLGFQINPFSLLKIARPKVLILLWLNIIVLTHAALSPYPWSPPKDIANKFSRDPATLSQVSSDFGLIFHRNSSAVFTPTSISDISKLIKFSNSLSCPFTIAPRGQGHASYGQAMTRGGVVVNMTALNDYRNGSGIVVHHDKQTPYVDVGGEQIWIDVLRATFVHGLTPFAWTDYLYLSIGATLSNGGINGRAFRFGPQISNVHELDVVTGKGDLVTCSANKNSDLFYAVLGGLGQFGIITRARIPLGPAPTRVKWVHMLYNDFSTFSKDQEHLITFKGRNGNNQADFVEGVLMLNQPSQDLSFYPESDQPRIISLVTQYDIIYVMELVKYYDDNTQDQVDQEIEDLIHGLKFIPTFKFDKNASYEEFQNRIRTIELTLKPLGLWDVPHPWLDLYVPGSRIMDFDEGVFKGIILKQNITARRILVYATNQKRWDDKTSAMTPDEDFYIVSILPSTRFDNLELYLAQNQQVLQFCEDAGIGAKQYTPHNKTQEEWVEYYGPKWKTIQQRKLQFDPNKLLAPGQGIFN</sequence>
<evidence type="ECO:0000256" key="8">
    <source>
        <dbReference type="SAM" id="Phobius"/>
    </source>
</evidence>
<dbReference type="InterPro" id="IPR050432">
    <property type="entry name" value="FAD-linked_Oxidoreductases_BP"/>
</dbReference>
<dbReference type="GO" id="GO:0071949">
    <property type="term" value="F:FAD binding"/>
    <property type="evidence" value="ECO:0007669"/>
    <property type="project" value="InterPro"/>
</dbReference>
<dbReference type="SUPFAM" id="SSF55103">
    <property type="entry name" value="FAD-linked oxidases, C-terminal domain"/>
    <property type="match status" value="1"/>
</dbReference>
<keyword evidence="4" id="KW-0285">Flavoprotein</keyword>
<evidence type="ECO:0000256" key="5">
    <source>
        <dbReference type="ARBA" id="ARBA00022827"/>
    </source>
</evidence>
<keyword evidence="5" id="KW-0274">FAD</keyword>
<keyword evidence="8" id="KW-0472">Membrane</keyword>
<dbReference type="Gene3D" id="3.30.43.10">
    <property type="entry name" value="Uridine Diphospho-n-acetylenolpyruvylglucosamine Reductase, domain 2"/>
    <property type="match status" value="1"/>
</dbReference>
<keyword evidence="8" id="KW-1133">Transmembrane helix</keyword>
<dbReference type="EMBL" id="KR296940">
    <property type="protein sequence ID" value="ALS05395.1"/>
    <property type="molecule type" value="mRNA"/>
</dbReference>
<dbReference type="PANTHER" id="PTHR13878:SF115">
    <property type="entry name" value="CYTOKININ DEHYDROGENASE"/>
    <property type="match status" value="1"/>
</dbReference>
<comment type="cofactor">
    <cofactor evidence="1">
        <name>FAD</name>
        <dbReference type="ChEBI" id="CHEBI:57692"/>
    </cofactor>
</comment>
<dbReference type="InterPro" id="IPR016166">
    <property type="entry name" value="FAD-bd_PCMH"/>
</dbReference>
<evidence type="ECO:0000256" key="2">
    <source>
        <dbReference type="ARBA" id="ARBA00005466"/>
    </source>
</evidence>
<proteinExistence type="evidence at transcript level"/>
<dbReference type="EC" id="1.5.99.12" evidence="3"/>
<dbReference type="GO" id="GO:0009690">
    <property type="term" value="P:cytokinin metabolic process"/>
    <property type="evidence" value="ECO:0007669"/>
    <property type="project" value="InterPro"/>
</dbReference>
<evidence type="ECO:0000256" key="3">
    <source>
        <dbReference type="ARBA" id="ARBA00011928"/>
    </source>
</evidence>
<dbReference type="InterPro" id="IPR016164">
    <property type="entry name" value="FAD-linked_Oxase-like_C"/>
</dbReference>
<dbReference type="SUPFAM" id="SSF56176">
    <property type="entry name" value="FAD-binding/transporter-associated domain-like"/>
    <property type="match status" value="1"/>
</dbReference>
<comment type="catalytic activity">
    <reaction evidence="7">
        <text>N(6)-dimethylallyladenine + A + H2O = 3-methyl-2-butenal + adenine + AH2</text>
        <dbReference type="Rhea" id="RHEA:13625"/>
        <dbReference type="ChEBI" id="CHEBI:13193"/>
        <dbReference type="ChEBI" id="CHEBI:15377"/>
        <dbReference type="ChEBI" id="CHEBI:15825"/>
        <dbReference type="ChEBI" id="CHEBI:16708"/>
        <dbReference type="ChEBI" id="CHEBI:17499"/>
        <dbReference type="ChEBI" id="CHEBI:17660"/>
        <dbReference type="EC" id="1.5.99.12"/>
    </reaction>
</comment>
<evidence type="ECO:0000256" key="1">
    <source>
        <dbReference type="ARBA" id="ARBA00001974"/>
    </source>
</evidence>
<comment type="similarity">
    <text evidence="2">Belongs to the oxygen-dependent FAD-linked oxidoreductase family.</text>
</comment>
<dbReference type="Pfam" id="PF09265">
    <property type="entry name" value="Cytokin-bind"/>
    <property type="match status" value="1"/>
</dbReference>
<reference evidence="10" key="1">
    <citation type="journal article" date="2016" name="Plant Physiol.">
        <title>CYTOKININ OXIDASE/DEHYDROGENASE3 Maintains Cytokinin Homeostasis during Root and Nodule Development in Lotus japonicus.</title>
        <authorList>
            <person name="Reid D.E."/>
            <person name="Heckmann A.B."/>
            <person name="Novak O."/>
            <person name="Kelly S."/>
            <person name="Stougaard J."/>
        </authorList>
    </citation>
    <scope>NUCLEOTIDE SEQUENCE</scope>
</reference>
<dbReference type="InterPro" id="IPR036318">
    <property type="entry name" value="FAD-bd_PCMH-like_sf"/>
</dbReference>
<dbReference type="InterPro" id="IPR016170">
    <property type="entry name" value="Cytok_DH_C_sf"/>
</dbReference>
<dbReference type="InterPro" id="IPR015345">
    <property type="entry name" value="Cytokinin_DH_FAD/cytokin-bd"/>
</dbReference>
<feature type="domain" description="FAD-binding PCMH-type" evidence="9">
    <location>
        <begin position="68"/>
        <end position="249"/>
    </location>
</feature>
<dbReference type="GO" id="GO:0019139">
    <property type="term" value="F:cytokinin dehydrogenase activity"/>
    <property type="evidence" value="ECO:0007669"/>
    <property type="project" value="UniProtKB-EC"/>
</dbReference>
<evidence type="ECO:0000256" key="6">
    <source>
        <dbReference type="ARBA" id="ARBA00023002"/>
    </source>
</evidence>
<organism evidence="10">
    <name type="scientific">Lotus japonicus</name>
    <name type="common">Lotus corniculatus var. japonicus</name>
    <dbReference type="NCBI Taxonomy" id="34305"/>
    <lineage>
        <taxon>Eukaryota</taxon>
        <taxon>Viridiplantae</taxon>
        <taxon>Streptophyta</taxon>
        <taxon>Embryophyta</taxon>
        <taxon>Tracheophyta</taxon>
        <taxon>Spermatophyta</taxon>
        <taxon>Magnoliopsida</taxon>
        <taxon>eudicotyledons</taxon>
        <taxon>Gunneridae</taxon>
        <taxon>Pentapetalae</taxon>
        <taxon>rosids</taxon>
        <taxon>fabids</taxon>
        <taxon>Fabales</taxon>
        <taxon>Fabaceae</taxon>
        <taxon>Papilionoideae</taxon>
        <taxon>50 kb inversion clade</taxon>
        <taxon>NPAAA clade</taxon>
        <taxon>Hologalegina</taxon>
        <taxon>robinioid clade</taxon>
        <taxon>Loteae</taxon>
        <taxon>Lotus</taxon>
    </lineage>
</organism>
<evidence type="ECO:0000256" key="4">
    <source>
        <dbReference type="ARBA" id="ARBA00022630"/>
    </source>
</evidence>
<dbReference type="PANTHER" id="PTHR13878">
    <property type="entry name" value="GULONOLACTONE OXIDASE"/>
    <property type="match status" value="1"/>
</dbReference>
<dbReference type="Gene3D" id="3.40.462.10">
    <property type="entry name" value="FAD-linked oxidases, C-terminal domain"/>
    <property type="match status" value="1"/>
</dbReference>
<protein>
    <recommendedName>
        <fullName evidence="3">cytokinin dehydrogenase</fullName>
        <ecNumber evidence="3">1.5.99.12</ecNumber>
    </recommendedName>
</protein>
<dbReference type="PROSITE" id="PS51387">
    <property type="entry name" value="FAD_PCMH"/>
    <property type="match status" value="1"/>
</dbReference>
<dbReference type="Pfam" id="PF01565">
    <property type="entry name" value="FAD_binding_4"/>
    <property type="match status" value="1"/>
</dbReference>
<accession>A0A0U2IGN5</accession>
<evidence type="ECO:0000313" key="10">
    <source>
        <dbReference type="EMBL" id="ALS05395.1"/>
    </source>
</evidence>
<keyword evidence="8" id="KW-0812">Transmembrane</keyword>
<evidence type="ECO:0000256" key="7">
    <source>
        <dbReference type="ARBA" id="ARBA00048224"/>
    </source>
</evidence>
<feature type="transmembrane region" description="Helical" evidence="8">
    <location>
        <begin position="21"/>
        <end position="40"/>
    </location>
</feature>
<gene>
    <name evidence="10" type="primary">CKX9</name>
</gene>
<dbReference type="Gene3D" id="3.30.465.10">
    <property type="match status" value="1"/>
</dbReference>
<keyword evidence="6" id="KW-0560">Oxidoreductase</keyword>
<dbReference type="InterPro" id="IPR016167">
    <property type="entry name" value="FAD-bd_PCMH_sub1"/>
</dbReference>
<dbReference type="InterPro" id="IPR016169">
    <property type="entry name" value="FAD-bd_PCMH_sub2"/>
</dbReference>
<evidence type="ECO:0000259" key="9">
    <source>
        <dbReference type="PROSITE" id="PS51387"/>
    </source>
</evidence>